<evidence type="ECO:0008006" key="4">
    <source>
        <dbReference type="Google" id="ProtNLM"/>
    </source>
</evidence>
<keyword evidence="3" id="KW-1185">Reference proteome</keyword>
<keyword evidence="1" id="KW-0732">Signal</keyword>
<comment type="caution">
    <text evidence="2">The sequence shown here is derived from an EMBL/GenBank/DDBJ whole genome shotgun (WGS) entry which is preliminary data.</text>
</comment>
<sequence length="274" mass="29106">MGSLFFVLLVLGSSYGQQFYGARYLDRGYPVACANPPCAPAYVRDPAPAVPAYPPSYAPAYSSVYAPAYAPAPAPTPAPAPLLRQPVPACALPPCPPAPQHHCSVPPCTPAPPTAPVMREPIYQHPCPAPPCTPAPAPVYQQIPCEARPCAPALRQLAPAPAPIYHYAPCPAPPCVQPVPELRESLLRDPVPVYRPASAPMYEPVLNQPLYCSTPPCAPMAYDSVPSFGFAPVSYRAAHLFAPPTFVGYDAVAATKSKKSAQEEKKDEKKAAKE</sequence>
<name>A0A4U5NY28_STECR</name>
<dbReference type="EMBL" id="AZBU02000003">
    <property type="protein sequence ID" value="TKR88537.1"/>
    <property type="molecule type" value="Genomic_DNA"/>
</dbReference>
<gene>
    <name evidence="2" type="ORF">L596_012764</name>
</gene>
<dbReference type="Proteomes" id="UP000298663">
    <property type="component" value="Unassembled WGS sequence"/>
</dbReference>
<dbReference type="STRING" id="34508.A0A4U5NY28"/>
<feature type="signal peptide" evidence="1">
    <location>
        <begin position="1"/>
        <end position="16"/>
    </location>
</feature>
<evidence type="ECO:0000313" key="3">
    <source>
        <dbReference type="Proteomes" id="UP000298663"/>
    </source>
</evidence>
<dbReference type="AlphaFoldDB" id="A0A4U5NY28"/>
<reference evidence="2 3" key="2">
    <citation type="journal article" date="2019" name="G3 (Bethesda)">
        <title>Hybrid Assembly of the Genome of the Entomopathogenic Nematode Steinernema carpocapsae Identifies the X-Chromosome.</title>
        <authorList>
            <person name="Serra L."/>
            <person name="Macchietto M."/>
            <person name="Macias-Munoz A."/>
            <person name="McGill C.J."/>
            <person name="Rodriguez I.M."/>
            <person name="Rodriguez B."/>
            <person name="Murad R."/>
            <person name="Mortazavi A."/>
        </authorList>
    </citation>
    <scope>NUCLEOTIDE SEQUENCE [LARGE SCALE GENOMIC DNA]</scope>
    <source>
        <strain evidence="2 3">ALL</strain>
    </source>
</reference>
<proteinExistence type="predicted"/>
<feature type="chain" id="PRO_5020768047" description="VM domain-containing protein" evidence="1">
    <location>
        <begin position="17"/>
        <end position="274"/>
    </location>
</feature>
<accession>A0A4U5NY28</accession>
<protein>
    <recommendedName>
        <fullName evidence="4">VM domain-containing protein</fullName>
    </recommendedName>
</protein>
<reference evidence="2 3" key="1">
    <citation type="journal article" date="2015" name="Genome Biol.">
        <title>Comparative genomics of Steinernema reveals deeply conserved gene regulatory networks.</title>
        <authorList>
            <person name="Dillman A.R."/>
            <person name="Macchietto M."/>
            <person name="Porter C.F."/>
            <person name="Rogers A."/>
            <person name="Williams B."/>
            <person name="Antoshechkin I."/>
            <person name="Lee M.M."/>
            <person name="Goodwin Z."/>
            <person name="Lu X."/>
            <person name="Lewis E.E."/>
            <person name="Goodrich-Blair H."/>
            <person name="Stock S.P."/>
            <person name="Adams B.J."/>
            <person name="Sternberg P.W."/>
            <person name="Mortazavi A."/>
        </authorList>
    </citation>
    <scope>NUCLEOTIDE SEQUENCE [LARGE SCALE GENOMIC DNA]</scope>
    <source>
        <strain evidence="2 3">ALL</strain>
    </source>
</reference>
<evidence type="ECO:0000313" key="2">
    <source>
        <dbReference type="EMBL" id="TKR88537.1"/>
    </source>
</evidence>
<organism evidence="2 3">
    <name type="scientific">Steinernema carpocapsae</name>
    <name type="common">Entomopathogenic nematode</name>
    <dbReference type="NCBI Taxonomy" id="34508"/>
    <lineage>
        <taxon>Eukaryota</taxon>
        <taxon>Metazoa</taxon>
        <taxon>Ecdysozoa</taxon>
        <taxon>Nematoda</taxon>
        <taxon>Chromadorea</taxon>
        <taxon>Rhabditida</taxon>
        <taxon>Tylenchina</taxon>
        <taxon>Panagrolaimomorpha</taxon>
        <taxon>Strongyloidoidea</taxon>
        <taxon>Steinernematidae</taxon>
        <taxon>Steinernema</taxon>
    </lineage>
</organism>
<evidence type="ECO:0000256" key="1">
    <source>
        <dbReference type="SAM" id="SignalP"/>
    </source>
</evidence>